<comment type="similarity">
    <text evidence="1">Belongs to the sulfatase family.</text>
</comment>
<reference evidence="3 4" key="1">
    <citation type="submission" date="2021-03" db="EMBL/GenBank/DDBJ databases">
        <title>Sequencing the genomes of 1000 actinobacteria strains.</title>
        <authorList>
            <person name="Klenk H.-P."/>
        </authorList>
    </citation>
    <scope>NUCLEOTIDE SEQUENCE [LARGE SCALE GENOMIC DNA]</scope>
    <source>
        <strain evidence="3 4">DSM 46670</strain>
    </source>
</reference>
<gene>
    <name evidence="3" type="ORF">JOF56_007563</name>
</gene>
<dbReference type="RefSeq" id="WP_209644155.1">
    <property type="nucleotide sequence ID" value="NZ_JAGINW010000001.1"/>
</dbReference>
<dbReference type="PANTHER" id="PTHR42693">
    <property type="entry name" value="ARYLSULFATASE FAMILY MEMBER"/>
    <property type="match status" value="1"/>
</dbReference>
<proteinExistence type="inferred from homology"/>
<dbReference type="Gene3D" id="3.40.720.10">
    <property type="entry name" value="Alkaline Phosphatase, subunit A"/>
    <property type="match status" value="1"/>
</dbReference>
<sequence length="579" mass="66068">MRAIILMFDSLNRHMLPPYADTFVQAPNFRRLSERAVTFDNFYAGSMPCMPARREMHTGRHNFLHRSWGPLEPFDDSMPQLLRDNGIHTHLASDHPHYWEDGGATYHTRYTTWEFFRGQEGDPWKGVVGGPTVPFAAMRRQDEINRRYMPTEAEHSQTRTVDAGLHFLETNAAADNWLLQVELFDPHEPFFTHQNYKDLYPHDYNGPKFDWPGYEKVTEPSSQVEHARHEYAALVSMCDRSLGRILDFMDAHDMWDDTMLLVNTDHGYLLGEHGWWAKSVMPWYNELVHLPMFLWDPRTGEHGTRRSALAQTIDIAPTILRYFGLEPPQDMQGHDLADHDEPDGVLFGIHGGHVNVTDGRFVYMRAAATEANTPLDQYTLMPTHMRSRFSTQELAHWEPADPLPFTKGLRLMRMPAATGWMNPWRHGTLLFDLETDPAQHHPLADDEQELRMLRLLARLMHENDAPASQFERLGLPFDTEPCPEHLLVRAQAARATTVAEPLPSPGDLPATELLDTPLLELLQNPAARTVIERHVPGLVHTELLTLPPSATLLRLARLAIIPTATVRALAEDLASNLCG</sequence>
<name>A0ABS4TS08_9PSEU</name>
<dbReference type="InterPro" id="IPR017850">
    <property type="entry name" value="Alkaline_phosphatase_core_sf"/>
</dbReference>
<organism evidence="3 4">
    <name type="scientific">Kibdelosporangium banguiense</name>
    <dbReference type="NCBI Taxonomy" id="1365924"/>
    <lineage>
        <taxon>Bacteria</taxon>
        <taxon>Bacillati</taxon>
        <taxon>Actinomycetota</taxon>
        <taxon>Actinomycetes</taxon>
        <taxon>Pseudonocardiales</taxon>
        <taxon>Pseudonocardiaceae</taxon>
        <taxon>Kibdelosporangium</taxon>
    </lineage>
</organism>
<dbReference type="InterPro" id="IPR050738">
    <property type="entry name" value="Sulfatase"/>
</dbReference>
<evidence type="ECO:0000256" key="1">
    <source>
        <dbReference type="ARBA" id="ARBA00008779"/>
    </source>
</evidence>
<accession>A0ABS4TS08</accession>
<dbReference type="EMBL" id="JAGINW010000001">
    <property type="protein sequence ID" value="MBP2327178.1"/>
    <property type="molecule type" value="Genomic_DNA"/>
</dbReference>
<protein>
    <submittedName>
        <fullName evidence="3">Arylsulfatase A-like enzyme</fullName>
    </submittedName>
</protein>
<dbReference type="Pfam" id="PF00884">
    <property type="entry name" value="Sulfatase"/>
    <property type="match status" value="1"/>
</dbReference>
<dbReference type="Proteomes" id="UP001519332">
    <property type="component" value="Unassembled WGS sequence"/>
</dbReference>
<evidence type="ECO:0000259" key="2">
    <source>
        <dbReference type="Pfam" id="PF00884"/>
    </source>
</evidence>
<dbReference type="InterPro" id="IPR000917">
    <property type="entry name" value="Sulfatase_N"/>
</dbReference>
<evidence type="ECO:0000313" key="4">
    <source>
        <dbReference type="Proteomes" id="UP001519332"/>
    </source>
</evidence>
<feature type="domain" description="Sulfatase N-terminal" evidence="2">
    <location>
        <begin position="4"/>
        <end position="324"/>
    </location>
</feature>
<keyword evidence="4" id="KW-1185">Reference proteome</keyword>
<comment type="caution">
    <text evidence="3">The sequence shown here is derived from an EMBL/GenBank/DDBJ whole genome shotgun (WGS) entry which is preliminary data.</text>
</comment>
<dbReference type="CDD" id="cd16148">
    <property type="entry name" value="sulfatase_like"/>
    <property type="match status" value="1"/>
</dbReference>
<dbReference type="PANTHER" id="PTHR42693:SF33">
    <property type="entry name" value="ARYLSULFATASE"/>
    <property type="match status" value="1"/>
</dbReference>
<dbReference type="SUPFAM" id="SSF53649">
    <property type="entry name" value="Alkaline phosphatase-like"/>
    <property type="match status" value="1"/>
</dbReference>
<evidence type="ECO:0000313" key="3">
    <source>
        <dbReference type="EMBL" id="MBP2327178.1"/>
    </source>
</evidence>